<comment type="caution">
    <text evidence="3">The sequence shown here is derived from an EMBL/GenBank/DDBJ whole genome shotgun (WGS) entry which is preliminary data.</text>
</comment>
<keyword evidence="4" id="KW-1185">Reference proteome</keyword>
<name>A0A7W3MZ93_9ACTN</name>
<sequence length="243" mass="26400">MGPDLGRPGDDGERREELDWDADPLPDLIRECIDEDTRGLVFPDAMAVRVIHGSRARRPWSATQGAALVVLALTAGAGVVGAAAVVPALRSEDGRPAVVATATLTRPVPVSRLVEVGYIPRGWRRVAAPGMETPDDAAPSAGQVWTAQYQPIRRGDRPQRVLVRVWRTTEGLDAVREIEERQGARVRPYRVSIGRALLARTAGRAAELRIYWQPREGVHVLVRGLGVPDAEVRRVVAGLRTAA</sequence>
<keyword evidence="2" id="KW-1133">Transmembrane helix</keyword>
<feature type="region of interest" description="Disordered" evidence="1">
    <location>
        <begin position="1"/>
        <end position="20"/>
    </location>
</feature>
<dbReference type="Proteomes" id="UP000539313">
    <property type="component" value="Unassembled WGS sequence"/>
</dbReference>
<evidence type="ECO:0000313" key="3">
    <source>
        <dbReference type="EMBL" id="MBA9004632.1"/>
    </source>
</evidence>
<evidence type="ECO:0000256" key="2">
    <source>
        <dbReference type="SAM" id="Phobius"/>
    </source>
</evidence>
<feature type="compositionally biased region" description="Basic and acidic residues" evidence="1">
    <location>
        <begin position="7"/>
        <end position="17"/>
    </location>
</feature>
<accession>A0A7W3MZ93</accession>
<keyword evidence="2" id="KW-0472">Membrane</keyword>
<proteinExistence type="predicted"/>
<protein>
    <submittedName>
        <fullName evidence="3">Uncharacterized protein</fullName>
    </submittedName>
</protein>
<gene>
    <name evidence="3" type="ORF">HNR21_003514</name>
</gene>
<dbReference type="EMBL" id="JACJII010000001">
    <property type="protein sequence ID" value="MBA9004632.1"/>
    <property type="molecule type" value="Genomic_DNA"/>
</dbReference>
<evidence type="ECO:0000256" key="1">
    <source>
        <dbReference type="SAM" id="MobiDB-lite"/>
    </source>
</evidence>
<reference evidence="3 4" key="1">
    <citation type="submission" date="2020-08" db="EMBL/GenBank/DDBJ databases">
        <title>Sequencing the genomes of 1000 actinobacteria strains.</title>
        <authorList>
            <person name="Klenk H.-P."/>
        </authorList>
    </citation>
    <scope>NUCLEOTIDE SEQUENCE [LARGE SCALE GENOMIC DNA]</scope>
    <source>
        <strain evidence="3 4">DSM 45823</strain>
    </source>
</reference>
<evidence type="ECO:0000313" key="4">
    <source>
        <dbReference type="Proteomes" id="UP000539313"/>
    </source>
</evidence>
<organism evidence="3 4">
    <name type="scientific">Thermomonospora cellulosilytica</name>
    <dbReference type="NCBI Taxonomy" id="1411118"/>
    <lineage>
        <taxon>Bacteria</taxon>
        <taxon>Bacillati</taxon>
        <taxon>Actinomycetota</taxon>
        <taxon>Actinomycetes</taxon>
        <taxon>Streptosporangiales</taxon>
        <taxon>Thermomonosporaceae</taxon>
        <taxon>Thermomonospora</taxon>
    </lineage>
</organism>
<keyword evidence="2" id="KW-0812">Transmembrane</keyword>
<dbReference type="RefSeq" id="WP_182706032.1">
    <property type="nucleotide sequence ID" value="NZ_JACJII010000001.1"/>
</dbReference>
<dbReference type="AlphaFoldDB" id="A0A7W3MZ93"/>
<feature type="transmembrane region" description="Helical" evidence="2">
    <location>
        <begin position="65"/>
        <end position="89"/>
    </location>
</feature>